<feature type="coiled-coil region" evidence="1">
    <location>
        <begin position="37"/>
        <end position="94"/>
    </location>
</feature>
<dbReference type="Gene3D" id="1.10.287.1490">
    <property type="match status" value="1"/>
</dbReference>
<protein>
    <submittedName>
        <fullName evidence="3">Myosin-6</fullName>
    </submittedName>
</protein>
<organism evidence="3 4">
    <name type="scientific">Folsomia candida</name>
    <name type="common">Springtail</name>
    <dbReference type="NCBI Taxonomy" id="158441"/>
    <lineage>
        <taxon>Eukaryota</taxon>
        <taxon>Metazoa</taxon>
        <taxon>Ecdysozoa</taxon>
        <taxon>Arthropoda</taxon>
        <taxon>Hexapoda</taxon>
        <taxon>Collembola</taxon>
        <taxon>Entomobryomorpha</taxon>
        <taxon>Isotomoidea</taxon>
        <taxon>Isotomidae</taxon>
        <taxon>Proisotominae</taxon>
        <taxon>Folsomia</taxon>
    </lineage>
</organism>
<sequence length="409" mass="44912">MNRAMARIYEGLGAMKLSTIRLHELNSVSDFNPPDPNDDVQKQIDELKQDIIDLEAEISGMDPTSDLDQLRAAMALMQEEIAALNTALDNAAKQATDELQPEIDQLIASLDTVAANVFSLKLAVADVESALEQSQIVNIVAQILSGPDAGTVFLYEHGVFKRGNASTVMSTIVTLGYPEILKNVNYFINFLSFFSQMDVEQHKLWGYQALYYTVVANGQLYKAPHPFILAHKITKLIGTTPIGDVVIQAKSFLTDVVHPVISRVVFQSTQPPMCVSGLAISQLDCANGVLNSTMGFSFAYNFEGVDSRSVQVGWALAPFVDMIGAAYASMAYLLRRGNTLISKMGLGSEPMIDWNDPNAILQFFTSKCEVHDNCEQSLPTDKNVNYLVFGGNLVCQSPIPSVHKSRDRF</sequence>
<keyword evidence="4" id="KW-1185">Reference proteome</keyword>
<name>A0A226DXT6_FOLCA</name>
<dbReference type="Proteomes" id="UP000198287">
    <property type="component" value="Unassembled WGS sequence"/>
</dbReference>
<comment type="caution">
    <text evidence="3">The sequence shown here is derived from an EMBL/GenBank/DDBJ whole genome shotgun (WGS) entry which is preliminary data.</text>
</comment>
<reference evidence="3 4" key="1">
    <citation type="submission" date="2015-12" db="EMBL/GenBank/DDBJ databases">
        <title>The genome of Folsomia candida.</title>
        <authorList>
            <person name="Faddeeva A."/>
            <person name="Derks M.F."/>
            <person name="Anvar Y."/>
            <person name="Smit S."/>
            <person name="Van Straalen N."/>
            <person name="Roelofs D."/>
        </authorList>
    </citation>
    <scope>NUCLEOTIDE SEQUENCE [LARGE SCALE GENOMIC DNA]</scope>
    <source>
        <strain evidence="3 4">VU population</strain>
        <tissue evidence="3">Whole body</tissue>
    </source>
</reference>
<feature type="transmembrane region" description="Helical" evidence="2">
    <location>
        <begin position="312"/>
        <end position="334"/>
    </location>
</feature>
<evidence type="ECO:0000313" key="4">
    <source>
        <dbReference type="Proteomes" id="UP000198287"/>
    </source>
</evidence>
<evidence type="ECO:0000256" key="2">
    <source>
        <dbReference type="SAM" id="Phobius"/>
    </source>
</evidence>
<keyword evidence="2" id="KW-0472">Membrane</keyword>
<accession>A0A226DXT6</accession>
<gene>
    <name evidence="3" type="ORF">Fcan01_15695</name>
</gene>
<evidence type="ECO:0000256" key="1">
    <source>
        <dbReference type="SAM" id="Coils"/>
    </source>
</evidence>
<keyword evidence="2" id="KW-0812">Transmembrane</keyword>
<dbReference type="AlphaFoldDB" id="A0A226DXT6"/>
<dbReference type="OrthoDB" id="4159526at2759"/>
<dbReference type="EMBL" id="LNIX01000010">
    <property type="protein sequence ID" value="OXA49491.1"/>
    <property type="molecule type" value="Genomic_DNA"/>
</dbReference>
<keyword evidence="2" id="KW-1133">Transmembrane helix</keyword>
<evidence type="ECO:0000313" key="3">
    <source>
        <dbReference type="EMBL" id="OXA49491.1"/>
    </source>
</evidence>
<proteinExistence type="predicted"/>
<keyword evidence="1" id="KW-0175">Coiled coil</keyword>